<dbReference type="AlphaFoldDB" id="A0A8J2IFK5"/>
<feature type="region of interest" description="Disordered" evidence="1">
    <location>
        <begin position="1"/>
        <end position="34"/>
    </location>
</feature>
<sequence length="74" mass="8550">MKRSVENAEHAGLFTRTAGQHVREAQRHRHSQDLHPNCAEARKLKQNRRYQKDSQGTGCYSEAKLSIITNMEDE</sequence>
<reference evidence="2" key="1">
    <citation type="submission" date="2021-05" db="EMBL/GenBank/DDBJ databases">
        <authorList>
            <person name="Khan N."/>
        </authorList>
    </citation>
    <scope>NUCLEOTIDE SEQUENCE</scope>
</reference>
<accession>A0A8J2IFK5</accession>
<comment type="caution">
    <text evidence="2">The sequence shown here is derived from an EMBL/GenBank/DDBJ whole genome shotgun (WGS) entry which is preliminary data.</text>
</comment>
<dbReference type="EMBL" id="CAJSTJ010000077">
    <property type="protein sequence ID" value="CAG7555918.1"/>
    <property type="molecule type" value="Genomic_DNA"/>
</dbReference>
<dbReference type="Proteomes" id="UP000693738">
    <property type="component" value="Unassembled WGS sequence"/>
</dbReference>
<gene>
    <name evidence="2" type="ORF">FEQUK3_LOCUS1635</name>
</gene>
<organism evidence="2 3">
    <name type="scientific">Fusarium equiseti</name>
    <name type="common">Fusarium scirpi</name>
    <dbReference type="NCBI Taxonomy" id="61235"/>
    <lineage>
        <taxon>Eukaryota</taxon>
        <taxon>Fungi</taxon>
        <taxon>Dikarya</taxon>
        <taxon>Ascomycota</taxon>
        <taxon>Pezizomycotina</taxon>
        <taxon>Sordariomycetes</taxon>
        <taxon>Hypocreomycetidae</taxon>
        <taxon>Hypocreales</taxon>
        <taxon>Nectriaceae</taxon>
        <taxon>Fusarium</taxon>
        <taxon>Fusarium incarnatum-equiseti species complex</taxon>
    </lineage>
</organism>
<name>A0A8J2IFK5_FUSEQ</name>
<proteinExistence type="predicted"/>
<evidence type="ECO:0000313" key="3">
    <source>
        <dbReference type="Proteomes" id="UP000693738"/>
    </source>
</evidence>
<evidence type="ECO:0000256" key="1">
    <source>
        <dbReference type="SAM" id="MobiDB-lite"/>
    </source>
</evidence>
<protein>
    <submittedName>
        <fullName evidence="2">Uncharacterized protein</fullName>
    </submittedName>
</protein>
<evidence type="ECO:0000313" key="2">
    <source>
        <dbReference type="EMBL" id="CAG7555918.1"/>
    </source>
</evidence>